<organism evidence="2 4">
    <name type="scientific">Rotaria socialis</name>
    <dbReference type="NCBI Taxonomy" id="392032"/>
    <lineage>
        <taxon>Eukaryota</taxon>
        <taxon>Metazoa</taxon>
        <taxon>Spiralia</taxon>
        <taxon>Gnathifera</taxon>
        <taxon>Rotifera</taxon>
        <taxon>Eurotatoria</taxon>
        <taxon>Bdelloidea</taxon>
        <taxon>Philodinida</taxon>
        <taxon>Philodinidae</taxon>
        <taxon>Rotaria</taxon>
    </lineage>
</organism>
<evidence type="ECO:0000313" key="2">
    <source>
        <dbReference type="EMBL" id="CAF4959836.1"/>
    </source>
</evidence>
<dbReference type="AlphaFoldDB" id="A0A821YBI1"/>
<keyword evidence="4" id="KW-1185">Reference proteome</keyword>
<dbReference type="Proteomes" id="UP000663873">
    <property type="component" value="Unassembled WGS sequence"/>
</dbReference>
<feature type="non-terminal residue" evidence="2">
    <location>
        <position position="80"/>
    </location>
</feature>
<feature type="region of interest" description="Disordered" evidence="1">
    <location>
        <begin position="1"/>
        <end position="80"/>
    </location>
</feature>
<feature type="non-terminal residue" evidence="2">
    <location>
        <position position="1"/>
    </location>
</feature>
<feature type="compositionally biased region" description="Acidic residues" evidence="1">
    <location>
        <begin position="39"/>
        <end position="52"/>
    </location>
</feature>
<dbReference type="EMBL" id="CAJOBP010095126">
    <property type="protein sequence ID" value="CAF4959836.1"/>
    <property type="molecule type" value="Genomic_DNA"/>
</dbReference>
<sequence length="80" mass="8707">QGKITVANVRTTPTNSKTTTTAAAPTAVAPVRQEKGESDDSDNTDSEEEGYDSDVQHDRSMDYNARILIDPVRPKTDKQA</sequence>
<accession>A0A821YBI1</accession>
<feature type="compositionally biased region" description="Low complexity" evidence="1">
    <location>
        <begin position="11"/>
        <end position="30"/>
    </location>
</feature>
<evidence type="ECO:0000313" key="3">
    <source>
        <dbReference type="EMBL" id="CAF5129337.1"/>
    </source>
</evidence>
<reference evidence="2" key="1">
    <citation type="submission" date="2021-02" db="EMBL/GenBank/DDBJ databases">
        <authorList>
            <person name="Nowell W R."/>
        </authorList>
    </citation>
    <scope>NUCLEOTIDE SEQUENCE</scope>
</reference>
<proteinExistence type="predicted"/>
<evidence type="ECO:0000313" key="4">
    <source>
        <dbReference type="Proteomes" id="UP000663873"/>
    </source>
</evidence>
<evidence type="ECO:0000256" key="1">
    <source>
        <dbReference type="SAM" id="MobiDB-lite"/>
    </source>
</evidence>
<dbReference type="EMBL" id="CAJOBR010083985">
    <property type="protein sequence ID" value="CAF5129337.1"/>
    <property type="molecule type" value="Genomic_DNA"/>
</dbReference>
<dbReference type="Proteomes" id="UP000663848">
    <property type="component" value="Unassembled WGS sequence"/>
</dbReference>
<name>A0A821YBI1_9BILA</name>
<protein>
    <submittedName>
        <fullName evidence="2">Uncharacterized protein</fullName>
    </submittedName>
</protein>
<gene>
    <name evidence="3" type="ORF">QYT958_LOCUS46663</name>
    <name evidence="2" type="ORF">UJA718_LOCUS48186</name>
</gene>
<comment type="caution">
    <text evidence="2">The sequence shown here is derived from an EMBL/GenBank/DDBJ whole genome shotgun (WGS) entry which is preliminary data.</text>
</comment>